<keyword evidence="1" id="KW-0723">Serine/threonine-protein kinase</keyword>
<organism evidence="11 12">
    <name type="scientific">Hyalella azteca</name>
    <name type="common">Amphipod</name>
    <dbReference type="NCBI Taxonomy" id="294128"/>
    <lineage>
        <taxon>Eukaryota</taxon>
        <taxon>Metazoa</taxon>
        <taxon>Ecdysozoa</taxon>
        <taxon>Arthropoda</taxon>
        <taxon>Crustacea</taxon>
        <taxon>Multicrustacea</taxon>
        <taxon>Malacostraca</taxon>
        <taxon>Eumalacostraca</taxon>
        <taxon>Peracarida</taxon>
        <taxon>Amphipoda</taxon>
        <taxon>Senticaudata</taxon>
        <taxon>Talitrida</taxon>
        <taxon>Talitroidea</taxon>
        <taxon>Hyalellidae</taxon>
        <taxon>Hyalella</taxon>
    </lineage>
</organism>
<keyword evidence="6 7" id="KW-0067">ATP-binding</keyword>
<dbReference type="FunFam" id="1.10.510.10:FF:000048">
    <property type="entry name" value="Protein kinase C"/>
    <property type="match status" value="1"/>
</dbReference>
<dbReference type="PROSITE" id="PS00107">
    <property type="entry name" value="PROTEIN_KINASE_ATP"/>
    <property type="match status" value="1"/>
</dbReference>
<dbReference type="InterPro" id="IPR011009">
    <property type="entry name" value="Kinase-like_dom_sf"/>
</dbReference>
<evidence type="ECO:0000256" key="4">
    <source>
        <dbReference type="ARBA" id="ARBA00022741"/>
    </source>
</evidence>
<keyword evidence="11" id="KW-1185">Reference proteome</keyword>
<dbReference type="InterPro" id="IPR045270">
    <property type="entry name" value="STKc_AGC"/>
</dbReference>
<evidence type="ECO:0000256" key="8">
    <source>
        <dbReference type="SAM" id="MobiDB-lite"/>
    </source>
</evidence>
<evidence type="ECO:0000259" key="10">
    <source>
        <dbReference type="PROSITE" id="PS51285"/>
    </source>
</evidence>
<dbReference type="InterPro" id="IPR008271">
    <property type="entry name" value="Ser/Thr_kinase_AS"/>
</dbReference>
<dbReference type="CDD" id="cd05123">
    <property type="entry name" value="STKc_AGC"/>
    <property type="match status" value="1"/>
</dbReference>
<name>A0A8B7P6T1_HYAAZ</name>
<dbReference type="InterPro" id="IPR000961">
    <property type="entry name" value="AGC-kinase_C"/>
</dbReference>
<feature type="region of interest" description="Disordered" evidence="8">
    <location>
        <begin position="83"/>
        <end position="120"/>
    </location>
</feature>
<keyword evidence="4 7" id="KW-0547">Nucleotide-binding</keyword>
<dbReference type="Gene3D" id="3.30.200.20">
    <property type="entry name" value="Phosphorylase Kinase, domain 1"/>
    <property type="match status" value="1"/>
</dbReference>
<feature type="region of interest" description="Disordered" evidence="8">
    <location>
        <begin position="1"/>
        <end position="22"/>
    </location>
</feature>
<evidence type="ECO:0000259" key="9">
    <source>
        <dbReference type="PROSITE" id="PS50011"/>
    </source>
</evidence>
<dbReference type="Pfam" id="PF00069">
    <property type="entry name" value="Pkinase"/>
    <property type="match status" value="1"/>
</dbReference>
<reference evidence="12" key="1">
    <citation type="submission" date="2025-08" db="UniProtKB">
        <authorList>
            <consortium name="RefSeq"/>
        </authorList>
    </citation>
    <scope>IDENTIFICATION</scope>
    <source>
        <tissue evidence="12">Whole organism</tissue>
    </source>
</reference>
<evidence type="ECO:0000313" key="11">
    <source>
        <dbReference type="Proteomes" id="UP000694843"/>
    </source>
</evidence>
<feature type="binding site" evidence="7">
    <location>
        <position position="226"/>
    </location>
    <ligand>
        <name>ATP</name>
        <dbReference type="ChEBI" id="CHEBI:30616"/>
    </ligand>
</feature>
<dbReference type="GeneID" id="108678045"/>
<evidence type="ECO:0000256" key="3">
    <source>
        <dbReference type="ARBA" id="ARBA00022679"/>
    </source>
</evidence>
<keyword evidence="5 12" id="KW-0418">Kinase</keyword>
<dbReference type="InterPro" id="IPR000719">
    <property type="entry name" value="Prot_kinase_dom"/>
</dbReference>
<dbReference type="RefSeq" id="XP_018021869.1">
    <property type="nucleotide sequence ID" value="XM_018166380.2"/>
</dbReference>
<feature type="domain" description="AGC-kinase C-terminal" evidence="10">
    <location>
        <begin position="461"/>
        <end position="517"/>
    </location>
</feature>
<dbReference type="OrthoDB" id="63267at2759"/>
<dbReference type="InterPro" id="IPR017441">
    <property type="entry name" value="Protein_kinase_ATP_BS"/>
</dbReference>
<evidence type="ECO:0000256" key="5">
    <source>
        <dbReference type="ARBA" id="ARBA00022777"/>
    </source>
</evidence>
<sequence length="517" mass="57795">MGYFQKESSADKHESNPVKVGGTELQIGETTNTIVKVESQTESLMNSEQSNCAALVKIEVINIESDAKYKACIMDDNDSCSSGFSSEVASPRSGCGKEITKKPLNNNSKETRSLSSTSASSVDEGLELDAACVSIDTLSLNAIQPQESEDIQSVEDSAPVLPECTDKIGTGAKNKIKMEEHPQLPEGDISVADFSYLKKVGKGAFGDVFLVRKKTGKDEGAIYALKMIYKCKVLDDEYLTIHFRSEKEALQRVRAGPFLSTLFYAFQSVEHLFLVMDYNGGGQLLQQFIGKNVLLENHMRIYLAELVLAVDYLHIREIIHRDIKPENVLLDKQGHVVLIDFGLSKLVTGAPNESHVGTEPYIAPEILQHHPHDRMADFWSLGVLGYEMVAGSPPWSLDMSDEKLRKAVLEREPQYNSRLFGKPCKSLLQGLLQKSPKQRLGAVHKNNTGGIQDIKTHKFFKCVKWNAVAERKLKPPSLPPVEDFSQYRDKAFKEPKDKGFRRYFPDYQYSWLTDTSS</sequence>
<dbReference type="PROSITE" id="PS00108">
    <property type="entry name" value="PROTEIN_KINASE_ST"/>
    <property type="match status" value="1"/>
</dbReference>
<keyword evidence="2" id="KW-0597">Phosphoprotein</keyword>
<dbReference type="PROSITE" id="PS50011">
    <property type="entry name" value="PROTEIN_KINASE_DOM"/>
    <property type="match status" value="1"/>
</dbReference>
<gene>
    <name evidence="12" type="primary">LOC108678045</name>
</gene>
<feature type="domain" description="Protein kinase" evidence="9">
    <location>
        <begin position="194"/>
        <end position="460"/>
    </location>
</feature>
<keyword evidence="3" id="KW-0808">Transferase</keyword>
<dbReference type="PROSITE" id="PS51285">
    <property type="entry name" value="AGC_KINASE_CTER"/>
    <property type="match status" value="1"/>
</dbReference>
<evidence type="ECO:0000256" key="2">
    <source>
        <dbReference type="ARBA" id="ARBA00022553"/>
    </source>
</evidence>
<evidence type="ECO:0000256" key="1">
    <source>
        <dbReference type="ARBA" id="ARBA00022527"/>
    </source>
</evidence>
<dbReference type="AlphaFoldDB" id="A0A8B7P6T1"/>
<dbReference type="GO" id="GO:0004674">
    <property type="term" value="F:protein serine/threonine kinase activity"/>
    <property type="evidence" value="ECO:0007669"/>
    <property type="project" value="UniProtKB-KW"/>
</dbReference>
<dbReference type="SMART" id="SM00220">
    <property type="entry name" value="S_TKc"/>
    <property type="match status" value="1"/>
</dbReference>
<evidence type="ECO:0000256" key="7">
    <source>
        <dbReference type="PROSITE-ProRule" id="PRU10141"/>
    </source>
</evidence>
<proteinExistence type="predicted"/>
<dbReference type="Gene3D" id="1.10.510.10">
    <property type="entry name" value="Transferase(Phosphotransferase) domain 1"/>
    <property type="match status" value="1"/>
</dbReference>
<evidence type="ECO:0000256" key="6">
    <source>
        <dbReference type="ARBA" id="ARBA00022840"/>
    </source>
</evidence>
<accession>A0A8B7P6T1</accession>
<dbReference type="Proteomes" id="UP000694843">
    <property type="component" value="Unplaced"/>
</dbReference>
<dbReference type="KEGG" id="hazt:108678045"/>
<dbReference type="SUPFAM" id="SSF56112">
    <property type="entry name" value="Protein kinase-like (PK-like)"/>
    <property type="match status" value="1"/>
</dbReference>
<dbReference type="GO" id="GO:0005524">
    <property type="term" value="F:ATP binding"/>
    <property type="evidence" value="ECO:0007669"/>
    <property type="project" value="UniProtKB-UniRule"/>
</dbReference>
<evidence type="ECO:0000313" key="12">
    <source>
        <dbReference type="RefSeq" id="XP_018021869.1"/>
    </source>
</evidence>
<protein>
    <submittedName>
        <fullName evidence="12">Probable serine/threonine-protein kinase DDB_G0277449</fullName>
    </submittedName>
</protein>
<dbReference type="PANTHER" id="PTHR24351">
    <property type="entry name" value="RIBOSOMAL PROTEIN S6 KINASE"/>
    <property type="match status" value="1"/>
</dbReference>